<protein>
    <submittedName>
        <fullName evidence="1">Uncharacterized protein</fullName>
    </submittedName>
</protein>
<reference evidence="1 2" key="1">
    <citation type="journal article" date="2018" name="Syst. Appl. Microbiol.">
        <title>Photobacterium carnosum sp. nov., isolated from spoiled modified atmosphere packaged poultry meat.</title>
        <authorList>
            <person name="Hilgarth M."/>
            <person name="Fuertes S."/>
            <person name="Ehrmann M."/>
            <person name="Vogel R.F."/>
        </authorList>
    </citation>
    <scope>NUCLEOTIDE SEQUENCE [LARGE SCALE GENOMIC DNA]</scope>
    <source>
        <strain evidence="1 2">TMW 2.2021</strain>
    </source>
</reference>
<evidence type="ECO:0000313" key="1">
    <source>
        <dbReference type="EMBL" id="PLC56633.1"/>
    </source>
</evidence>
<keyword evidence="2" id="KW-1185">Reference proteome</keyword>
<name>A0A2N4UNQ9_9GAMM</name>
<organism evidence="1 2">
    <name type="scientific">Photobacterium carnosum</name>
    <dbReference type="NCBI Taxonomy" id="2023717"/>
    <lineage>
        <taxon>Bacteria</taxon>
        <taxon>Pseudomonadati</taxon>
        <taxon>Pseudomonadota</taxon>
        <taxon>Gammaproteobacteria</taxon>
        <taxon>Vibrionales</taxon>
        <taxon>Vibrionaceae</taxon>
        <taxon>Photobacterium</taxon>
    </lineage>
</organism>
<dbReference type="GeneID" id="69966393"/>
<accession>A0A2N4UNQ9</accession>
<dbReference type="EMBL" id="NPIB01000027">
    <property type="protein sequence ID" value="PLC56633.1"/>
    <property type="molecule type" value="Genomic_DNA"/>
</dbReference>
<dbReference type="Proteomes" id="UP000234420">
    <property type="component" value="Unassembled WGS sequence"/>
</dbReference>
<gene>
    <name evidence="1" type="ORF">CIK00_17590</name>
</gene>
<dbReference type="AlphaFoldDB" id="A0A2N4UNQ9"/>
<sequence>MNPRTQELLNKARQNKDKKPSIAPFSYVEMMTSTDRTVTVRAAARRAMRGNREALELLADL</sequence>
<dbReference type="RefSeq" id="WP_065207721.1">
    <property type="nucleotide sequence ID" value="NZ_BPPU01000005.1"/>
</dbReference>
<proteinExistence type="predicted"/>
<comment type="caution">
    <text evidence="1">The sequence shown here is derived from an EMBL/GenBank/DDBJ whole genome shotgun (WGS) entry which is preliminary data.</text>
</comment>
<evidence type="ECO:0000313" key="2">
    <source>
        <dbReference type="Proteomes" id="UP000234420"/>
    </source>
</evidence>